<evidence type="ECO:0000313" key="7">
    <source>
        <dbReference type="Proteomes" id="UP000623967"/>
    </source>
</evidence>
<dbReference type="SUPFAM" id="SSF51998">
    <property type="entry name" value="PFL-like glycyl radical enzymes"/>
    <property type="match status" value="1"/>
</dbReference>
<dbReference type="PANTHER" id="PTHR43371">
    <property type="entry name" value="VITAMIN B12-DEPENDENT RIBONUCLEOTIDE REDUCTASE"/>
    <property type="match status" value="1"/>
</dbReference>
<reference evidence="6 7" key="1">
    <citation type="submission" date="2021-01" db="EMBL/GenBank/DDBJ databases">
        <title>Genome public.</title>
        <authorList>
            <person name="Liu C."/>
            <person name="Sun Q."/>
        </authorList>
    </citation>
    <scope>NUCLEOTIDE SEQUENCE [LARGE SCALE GENOMIC DNA]</scope>
    <source>
        <strain evidence="6 7">YIM B02564</strain>
    </source>
</reference>
<dbReference type="Gene3D" id="3.20.70.20">
    <property type="match status" value="2"/>
</dbReference>
<dbReference type="Proteomes" id="UP000623967">
    <property type="component" value="Unassembled WGS sequence"/>
</dbReference>
<evidence type="ECO:0000256" key="3">
    <source>
        <dbReference type="ARBA" id="ARBA00023002"/>
    </source>
</evidence>
<comment type="caution">
    <text evidence="6">The sequence shown here is derived from an EMBL/GenBank/DDBJ whole genome shotgun (WGS) entry which is preliminary data.</text>
</comment>
<evidence type="ECO:0000256" key="4">
    <source>
        <dbReference type="ARBA" id="ARBA00023285"/>
    </source>
</evidence>
<dbReference type="InterPro" id="IPR050862">
    <property type="entry name" value="RdRp_reductase_class-2"/>
</dbReference>
<dbReference type="Pfam" id="PF02867">
    <property type="entry name" value="Ribonuc_red_lgC"/>
    <property type="match status" value="1"/>
</dbReference>
<dbReference type="PANTHER" id="PTHR43371:SF1">
    <property type="entry name" value="RIBONUCLEOSIDE-DIPHOSPHATE REDUCTASE"/>
    <property type="match status" value="1"/>
</dbReference>
<organism evidence="6 7">
    <name type="scientific">Neobacillus paridis</name>
    <dbReference type="NCBI Taxonomy" id="2803862"/>
    <lineage>
        <taxon>Bacteria</taxon>
        <taxon>Bacillati</taxon>
        <taxon>Bacillota</taxon>
        <taxon>Bacilli</taxon>
        <taxon>Bacillales</taxon>
        <taxon>Bacillaceae</taxon>
        <taxon>Neobacillus</taxon>
    </lineage>
</organism>
<keyword evidence="3" id="KW-0560">Oxidoreductase</keyword>
<evidence type="ECO:0000256" key="2">
    <source>
        <dbReference type="ARBA" id="ARBA00022628"/>
    </source>
</evidence>
<protein>
    <recommendedName>
        <fullName evidence="5">Ribonucleotide reductase large subunit C-terminal domain-containing protein</fullName>
    </recommendedName>
</protein>
<comment type="cofactor">
    <cofactor evidence="1">
        <name>adenosylcob(III)alamin</name>
        <dbReference type="ChEBI" id="CHEBI:18408"/>
    </cofactor>
</comment>
<accession>A0ABS1TJA1</accession>
<keyword evidence="4" id="KW-0170">Cobalt</keyword>
<evidence type="ECO:0000259" key="5">
    <source>
        <dbReference type="Pfam" id="PF02867"/>
    </source>
</evidence>
<dbReference type="InterPro" id="IPR000788">
    <property type="entry name" value="RNR_lg_C"/>
</dbReference>
<feature type="domain" description="Ribonucleotide reductase large subunit C-terminal" evidence="5">
    <location>
        <begin position="331"/>
        <end position="461"/>
    </location>
</feature>
<name>A0ABS1TJA1_9BACI</name>
<keyword evidence="7" id="KW-1185">Reference proteome</keyword>
<dbReference type="EMBL" id="JAESWB010000025">
    <property type="protein sequence ID" value="MBL4951109.1"/>
    <property type="molecule type" value="Genomic_DNA"/>
</dbReference>
<gene>
    <name evidence="6" type="ORF">JK635_02490</name>
</gene>
<evidence type="ECO:0000313" key="6">
    <source>
        <dbReference type="EMBL" id="MBL4951109.1"/>
    </source>
</evidence>
<proteinExistence type="predicted"/>
<keyword evidence="2" id="KW-0846">Cobalamin</keyword>
<sequence>MNKLYQFEHKDMVFSKDGQLDELIALDRYAIPSYDGYEIGDIIVAIVDKEMGNKKVGVIKKIINDNEFVIRDRFNETHTVEKELIQKPLEIEPHQLWTRWAKGAASVERTDELKQKWENEFRWLFDGYRYSLGGRIQLMLGQEFITGKRANLTAYNCFVNRSPKAKDTPVEQFLDVVNVAYYEASIMRRGGGVGINISHINTVKGSNSTKSSFKFLLEEGHKDSRELQDRIKLEKFDSVEIYTNREEWKKALDNFNSYKFTVGDSVDELFDGINTQIKESYKGKVVGIDFSGLRHRNAIVKGVNGRSSGAVSWMELFVLIAKLLQQDTIDNVEFAEIFSDIVHLIIQGGNRRGALMLICQDDNSNIYKFMERKKQMGYLSGANISVGISDAFMERVKRAKKELKKMVIPNEDDQKALNLWNVLIESAWSSAEPGIVWMERYNKESNSWYFSEIVATNPCGDLLK</sequence>
<evidence type="ECO:0000256" key="1">
    <source>
        <dbReference type="ARBA" id="ARBA00001922"/>
    </source>
</evidence>